<sequence>MKLLKLSFVRYDFIISKFFLLVSFLFLMLLSDNFIKKEYFFNIEIQSSKICHFLQNNFYKLERVFLCTSLQKNFLFNDWKSLKKKNLMNHKKKVKEENNISKKTKKKKKEELKEDDNSLDLVMDTNNPSLDENVLEKSKLVFKKLDKNNNNLIDFNEFRTNVEILSKSDEINTNILNYLFQLFDVNKDKKLNYTEFLSLNSYDFNYVKLIQILFDEENIIDKSTIYEYLHIYFSEFLEYAIEDDKYILVRKNNLVHMLSDNFFKNNKSKWDINEDEKLQMEEFQNFQMSLLTDINHLSSFLQLDYNLDGKIDIAELLFYINNDSTVYDKLFIYIKNNKRKEDVFKYIKESLNIDDTIIFNLKVLLYSFDIDNDMLLDLEEYKNQTETVFILDSTPEIIYAT</sequence>
<dbReference type="PROSITE" id="PS00018">
    <property type="entry name" value="EF_HAND_1"/>
    <property type="match status" value="2"/>
</dbReference>
<feature type="domain" description="EF-hand" evidence="4">
    <location>
        <begin position="133"/>
        <end position="168"/>
    </location>
</feature>
<proteinExistence type="predicted"/>
<dbReference type="Pfam" id="PF13202">
    <property type="entry name" value="EF-hand_5"/>
    <property type="match status" value="1"/>
</dbReference>
<evidence type="ECO:0000256" key="1">
    <source>
        <dbReference type="ARBA" id="ARBA00022837"/>
    </source>
</evidence>
<dbReference type="SUPFAM" id="SSF47473">
    <property type="entry name" value="EF-hand"/>
    <property type="match status" value="1"/>
</dbReference>
<keyword evidence="3" id="KW-0472">Membrane</keyword>
<dbReference type="VEuPathDB" id="PlasmoDB:PRELSG_1267100"/>
<dbReference type="GO" id="GO:0005509">
    <property type="term" value="F:calcium ion binding"/>
    <property type="evidence" value="ECO:0007669"/>
    <property type="project" value="InterPro"/>
</dbReference>
<dbReference type="PROSITE" id="PS50222">
    <property type="entry name" value="EF_HAND_2"/>
    <property type="match status" value="2"/>
</dbReference>
<evidence type="ECO:0000256" key="3">
    <source>
        <dbReference type="SAM" id="Phobius"/>
    </source>
</evidence>
<keyword evidence="1" id="KW-0106">Calcium</keyword>
<dbReference type="OMA" id="SYDFNYV"/>
<dbReference type="AlphaFoldDB" id="A0A1J1HAD6"/>
<dbReference type="Pfam" id="PF13499">
    <property type="entry name" value="EF-hand_7"/>
    <property type="match status" value="1"/>
</dbReference>
<gene>
    <name evidence="5" type="primary">ACBP1</name>
    <name evidence="5" type="ORF">PRELSG_1267100</name>
</gene>
<dbReference type="Gene3D" id="1.10.238.10">
    <property type="entry name" value="EF-hand"/>
    <property type="match status" value="1"/>
</dbReference>
<evidence type="ECO:0000256" key="2">
    <source>
        <dbReference type="SAM" id="MobiDB-lite"/>
    </source>
</evidence>
<keyword evidence="3" id="KW-1133">Transmembrane helix</keyword>
<dbReference type="GeneID" id="39737915"/>
<evidence type="ECO:0000259" key="4">
    <source>
        <dbReference type="PROSITE" id="PS50222"/>
    </source>
</evidence>
<dbReference type="KEGG" id="prel:PRELSG_1267100"/>
<dbReference type="InterPro" id="IPR011992">
    <property type="entry name" value="EF-hand-dom_pair"/>
</dbReference>
<feature type="transmembrane region" description="Helical" evidence="3">
    <location>
        <begin position="12"/>
        <end position="30"/>
    </location>
</feature>
<keyword evidence="3" id="KW-0812">Transmembrane</keyword>
<dbReference type="Proteomes" id="UP000220158">
    <property type="component" value="Chromosome 12"/>
</dbReference>
<dbReference type="RefSeq" id="XP_028534775.1">
    <property type="nucleotide sequence ID" value="XM_028678491.1"/>
</dbReference>
<dbReference type="OrthoDB" id="26525at2759"/>
<evidence type="ECO:0000313" key="6">
    <source>
        <dbReference type="Proteomes" id="UP000220158"/>
    </source>
</evidence>
<feature type="region of interest" description="Disordered" evidence="2">
    <location>
        <begin position="93"/>
        <end position="113"/>
    </location>
</feature>
<dbReference type="InterPro" id="IPR018247">
    <property type="entry name" value="EF_Hand_1_Ca_BS"/>
</dbReference>
<dbReference type="EMBL" id="LN835307">
    <property type="protein sequence ID" value="CRH01776.1"/>
    <property type="molecule type" value="Genomic_DNA"/>
</dbReference>
<evidence type="ECO:0000313" key="5">
    <source>
        <dbReference type="EMBL" id="CRH01776.1"/>
    </source>
</evidence>
<name>A0A1J1HAD6_PLARL</name>
<organism evidence="5 6">
    <name type="scientific">Plasmodium relictum</name>
    <dbReference type="NCBI Taxonomy" id="85471"/>
    <lineage>
        <taxon>Eukaryota</taxon>
        <taxon>Sar</taxon>
        <taxon>Alveolata</taxon>
        <taxon>Apicomplexa</taxon>
        <taxon>Aconoidasida</taxon>
        <taxon>Haemosporida</taxon>
        <taxon>Plasmodiidae</taxon>
        <taxon>Plasmodium</taxon>
        <taxon>Plasmodium (Haemamoeba)</taxon>
    </lineage>
</organism>
<protein>
    <submittedName>
        <fullName evidence="5">Apicoplast calcium binding protein 1, putative</fullName>
    </submittedName>
</protein>
<reference evidence="5 6" key="1">
    <citation type="submission" date="2015-04" db="EMBL/GenBank/DDBJ databases">
        <authorList>
            <consortium name="Pathogen Informatics"/>
        </authorList>
    </citation>
    <scope>NUCLEOTIDE SEQUENCE [LARGE SCALE GENOMIC DNA]</scope>
    <source>
        <strain evidence="5 6">SGS1</strain>
    </source>
</reference>
<dbReference type="InterPro" id="IPR002048">
    <property type="entry name" value="EF_hand_dom"/>
</dbReference>
<accession>A0A1J1HAD6</accession>
<feature type="domain" description="EF-hand" evidence="4">
    <location>
        <begin position="171"/>
        <end position="206"/>
    </location>
</feature>
<keyword evidence="6" id="KW-1185">Reference proteome</keyword>